<evidence type="ECO:0000313" key="5">
    <source>
        <dbReference type="EMBL" id="KAA0016288.1"/>
    </source>
</evidence>
<keyword evidence="3" id="KW-0804">Transcription</keyword>
<dbReference type="GO" id="GO:0003700">
    <property type="term" value="F:DNA-binding transcription factor activity"/>
    <property type="evidence" value="ECO:0007669"/>
    <property type="project" value="InterPro"/>
</dbReference>
<comment type="caution">
    <text evidence="5">The sequence shown here is derived from an EMBL/GenBank/DDBJ whole genome shotgun (WGS) entry which is preliminary data.</text>
</comment>
<dbReference type="PROSITE" id="PS01124">
    <property type="entry name" value="HTH_ARAC_FAMILY_2"/>
    <property type="match status" value="1"/>
</dbReference>
<dbReference type="InterPro" id="IPR018060">
    <property type="entry name" value="HTH_AraC"/>
</dbReference>
<dbReference type="PANTHER" id="PTHR46796:SF13">
    <property type="entry name" value="HTH-TYPE TRANSCRIPTIONAL ACTIVATOR RHAS"/>
    <property type="match status" value="1"/>
</dbReference>
<name>A0A640WAP5_9GAMM</name>
<dbReference type="Gene3D" id="1.10.10.60">
    <property type="entry name" value="Homeodomain-like"/>
    <property type="match status" value="2"/>
</dbReference>
<evidence type="ECO:0000256" key="2">
    <source>
        <dbReference type="ARBA" id="ARBA00023125"/>
    </source>
</evidence>
<dbReference type="Pfam" id="PF12833">
    <property type="entry name" value="HTH_18"/>
    <property type="match status" value="1"/>
</dbReference>
<gene>
    <name evidence="5" type="ORF">F0A16_17820</name>
</gene>
<proteinExistence type="predicted"/>
<dbReference type="SUPFAM" id="SSF46689">
    <property type="entry name" value="Homeodomain-like"/>
    <property type="match status" value="2"/>
</dbReference>
<dbReference type="InterPro" id="IPR050204">
    <property type="entry name" value="AraC_XylS_family_regulators"/>
</dbReference>
<evidence type="ECO:0000256" key="1">
    <source>
        <dbReference type="ARBA" id="ARBA00023015"/>
    </source>
</evidence>
<dbReference type="PANTHER" id="PTHR46796">
    <property type="entry name" value="HTH-TYPE TRANSCRIPTIONAL ACTIVATOR RHAS-RELATED"/>
    <property type="match status" value="1"/>
</dbReference>
<keyword evidence="1" id="KW-0805">Transcription regulation</keyword>
<keyword evidence="6" id="KW-1185">Reference proteome</keyword>
<feature type="domain" description="HTH araC/xylS-type" evidence="4">
    <location>
        <begin position="204"/>
        <end position="302"/>
    </location>
</feature>
<organism evidence="5 6">
    <name type="scientific">Salinicola corii</name>
    <dbReference type="NCBI Taxonomy" id="2606937"/>
    <lineage>
        <taxon>Bacteria</taxon>
        <taxon>Pseudomonadati</taxon>
        <taxon>Pseudomonadota</taxon>
        <taxon>Gammaproteobacteria</taxon>
        <taxon>Oceanospirillales</taxon>
        <taxon>Halomonadaceae</taxon>
        <taxon>Salinicola</taxon>
    </lineage>
</organism>
<evidence type="ECO:0000256" key="3">
    <source>
        <dbReference type="ARBA" id="ARBA00023163"/>
    </source>
</evidence>
<dbReference type="Proteomes" id="UP000466024">
    <property type="component" value="Unassembled WGS sequence"/>
</dbReference>
<sequence>MRDPLSDILLAMRVSGATPVRFESRGGYAMRFPAFRHLKFGALLSGRLELRPANGPALHLEAGDCYLLTDGAPYASRTGDHPEIDGEAYFASHRDADGVVRFGDGAPDKIVIGGRFTFEETGAEWMRLALPPAIRIPADSPVAAPLRTTLSLLGQEVGTNATGEDLIVARLADILLVQALRAYLAMTRDRTPSWLAGLADPRLGRALRAFHAGIAEGWSVGRLAAEAGMSRSSFADIFRRRTGLTPMDYVARWRLFRIRAEILQTDRPIAIIAEDNGWRSRTSCSRAFRDLFGVSPREAKAGASLLGAWHEPTGKRT</sequence>
<accession>A0A640WAP5</accession>
<evidence type="ECO:0000313" key="6">
    <source>
        <dbReference type="Proteomes" id="UP000466024"/>
    </source>
</evidence>
<dbReference type="InterPro" id="IPR032783">
    <property type="entry name" value="AraC_lig"/>
</dbReference>
<dbReference type="SMART" id="SM00342">
    <property type="entry name" value="HTH_ARAC"/>
    <property type="match status" value="1"/>
</dbReference>
<dbReference type="Pfam" id="PF12852">
    <property type="entry name" value="Cupin_6"/>
    <property type="match status" value="1"/>
</dbReference>
<keyword evidence="2" id="KW-0238">DNA-binding</keyword>
<dbReference type="RefSeq" id="WP_149436752.1">
    <property type="nucleotide sequence ID" value="NZ_VTPX01000012.1"/>
</dbReference>
<evidence type="ECO:0000259" key="4">
    <source>
        <dbReference type="PROSITE" id="PS01124"/>
    </source>
</evidence>
<reference evidence="5 6" key="1">
    <citation type="submission" date="2019-08" db="EMBL/GenBank/DDBJ databases">
        <title>Bioinformatics analysis of the strain L3 and L5.</title>
        <authorList>
            <person name="Li X."/>
        </authorList>
    </citation>
    <scope>NUCLEOTIDE SEQUENCE [LARGE SCALE GENOMIC DNA]</scope>
    <source>
        <strain evidence="5 6">L3</strain>
    </source>
</reference>
<dbReference type="InterPro" id="IPR009057">
    <property type="entry name" value="Homeodomain-like_sf"/>
</dbReference>
<dbReference type="EMBL" id="VTPX01000012">
    <property type="protein sequence ID" value="KAA0016288.1"/>
    <property type="molecule type" value="Genomic_DNA"/>
</dbReference>
<dbReference type="GO" id="GO:0043565">
    <property type="term" value="F:sequence-specific DNA binding"/>
    <property type="evidence" value="ECO:0007669"/>
    <property type="project" value="InterPro"/>
</dbReference>
<protein>
    <submittedName>
        <fullName evidence="5">AraC family transcriptional regulator</fullName>
    </submittedName>
</protein>
<dbReference type="AlphaFoldDB" id="A0A640WAP5"/>